<keyword evidence="4 6" id="KW-1133">Transmembrane helix</keyword>
<dbReference type="GO" id="GO:0009617">
    <property type="term" value="P:response to bacterium"/>
    <property type="evidence" value="ECO:0007669"/>
    <property type="project" value="InterPro"/>
</dbReference>
<dbReference type="Proteomes" id="UP000243459">
    <property type="component" value="Chromosome 5"/>
</dbReference>
<dbReference type="Pfam" id="PF02453">
    <property type="entry name" value="Reticulon"/>
    <property type="match status" value="1"/>
</dbReference>
<keyword evidence="2 6" id="KW-0812">Transmembrane</keyword>
<evidence type="ECO:0000256" key="5">
    <source>
        <dbReference type="ARBA" id="ARBA00023136"/>
    </source>
</evidence>
<evidence type="ECO:0000256" key="4">
    <source>
        <dbReference type="ARBA" id="ARBA00022989"/>
    </source>
</evidence>
<evidence type="ECO:0000256" key="1">
    <source>
        <dbReference type="ARBA" id="ARBA00004477"/>
    </source>
</evidence>
<keyword evidence="5 6" id="KW-0472">Membrane</keyword>
<dbReference type="PANTHER" id="PTHR10994:SF85">
    <property type="entry name" value="RETICULON-LIKE PROTEIN B9"/>
    <property type="match status" value="1"/>
</dbReference>
<comment type="subcellular location">
    <subcellularLocation>
        <location evidence="1 6">Endoplasmic reticulum membrane</location>
        <topology evidence="1 6">Multi-pass membrane protein</topology>
    </subcellularLocation>
</comment>
<protein>
    <recommendedName>
        <fullName evidence="6">Reticulon-like protein</fullName>
    </recommendedName>
</protein>
<dbReference type="InterPro" id="IPR045064">
    <property type="entry name" value="Reticulon-like"/>
</dbReference>
<evidence type="ECO:0000256" key="6">
    <source>
        <dbReference type="RuleBase" id="RU363132"/>
    </source>
</evidence>
<evidence type="ECO:0000259" key="7">
    <source>
        <dbReference type="PROSITE" id="PS50845"/>
    </source>
</evidence>
<dbReference type="PROSITE" id="PS50845">
    <property type="entry name" value="RETICULON"/>
    <property type="match status" value="1"/>
</dbReference>
<accession>A0A5P1ERJ1</accession>
<keyword evidence="3 6" id="KW-0256">Endoplasmic reticulum</keyword>
<dbReference type="EMBL" id="CM007385">
    <property type="protein sequence ID" value="ONK68444.1"/>
    <property type="molecule type" value="Genomic_DNA"/>
</dbReference>
<reference evidence="9" key="1">
    <citation type="journal article" date="2017" name="Nat. Commun.">
        <title>The asparagus genome sheds light on the origin and evolution of a young Y chromosome.</title>
        <authorList>
            <person name="Harkess A."/>
            <person name="Zhou J."/>
            <person name="Xu C."/>
            <person name="Bowers J.E."/>
            <person name="Van der Hulst R."/>
            <person name="Ayyampalayam S."/>
            <person name="Mercati F."/>
            <person name="Riccardi P."/>
            <person name="McKain M.R."/>
            <person name="Kakrana A."/>
            <person name="Tang H."/>
            <person name="Ray J."/>
            <person name="Groenendijk J."/>
            <person name="Arikit S."/>
            <person name="Mathioni S.M."/>
            <person name="Nakano M."/>
            <person name="Shan H."/>
            <person name="Telgmann-Rauber A."/>
            <person name="Kanno A."/>
            <person name="Yue Z."/>
            <person name="Chen H."/>
            <person name="Li W."/>
            <person name="Chen Y."/>
            <person name="Xu X."/>
            <person name="Zhang Y."/>
            <person name="Luo S."/>
            <person name="Chen H."/>
            <person name="Gao J."/>
            <person name="Mao Z."/>
            <person name="Pires J.C."/>
            <person name="Luo M."/>
            <person name="Kudrna D."/>
            <person name="Wing R.A."/>
            <person name="Meyers B.C."/>
            <person name="Yi K."/>
            <person name="Kong H."/>
            <person name="Lavrijsen P."/>
            <person name="Sunseri F."/>
            <person name="Falavigna A."/>
            <person name="Ye Y."/>
            <person name="Leebens-Mack J.H."/>
            <person name="Chen G."/>
        </authorList>
    </citation>
    <scope>NUCLEOTIDE SEQUENCE [LARGE SCALE GENOMIC DNA]</scope>
    <source>
        <strain evidence="9">cv. DH0086</strain>
    </source>
</reference>
<feature type="transmembrane region" description="Helical" evidence="6">
    <location>
        <begin position="45"/>
        <end position="60"/>
    </location>
</feature>
<dbReference type="OrthoDB" id="567788at2759"/>
<feature type="transmembrane region" description="Helical" evidence="6">
    <location>
        <begin position="139"/>
        <end position="166"/>
    </location>
</feature>
<keyword evidence="9" id="KW-1185">Reference proteome</keyword>
<dbReference type="Gramene" id="ONK68444">
    <property type="protein sequence ID" value="ONK68444"/>
    <property type="gene ID" value="A4U43_C05F11590"/>
</dbReference>
<dbReference type="PANTHER" id="PTHR10994">
    <property type="entry name" value="RETICULON"/>
    <property type="match status" value="1"/>
</dbReference>
<organism evidence="8 9">
    <name type="scientific">Asparagus officinalis</name>
    <name type="common">Garden asparagus</name>
    <dbReference type="NCBI Taxonomy" id="4686"/>
    <lineage>
        <taxon>Eukaryota</taxon>
        <taxon>Viridiplantae</taxon>
        <taxon>Streptophyta</taxon>
        <taxon>Embryophyta</taxon>
        <taxon>Tracheophyta</taxon>
        <taxon>Spermatophyta</taxon>
        <taxon>Magnoliopsida</taxon>
        <taxon>Liliopsida</taxon>
        <taxon>Asparagales</taxon>
        <taxon>Asparagaceae</taxon>
        <taxon>Asparagoideae</taxon>
        <taxon>Asparagus</taxon>
    </lineage>
</organism>
<dbReference type="InterPro" id="IPR003388">
    <property type="entry name" value="Reticulon"/>
</dbReference>
<dbReference type="OMA" id="MHPNFPS"/>
<sequence length="221" mass="25206">MPKLIYDTNEPPSSSSRFHGRQRSLESLLGGGRVARILLWRNKQLSAGILAGVTLIWVLFEVVEYHFLTLLCHLFIITMLIIFIWSNAAPLFDREPPRIPDIILSESTFRDMALSFHARFNQFMSILHDIACGKDLKMFLLAILSLWIISVIGSCCSALNLLYFGFLCLHTLPALYEQYEGEVDHIASKGSQDLKKIYNKFDTKVLDKIPRASKDKSKKVK</sequence>
<name>A0A5P1ERJ1_ASPOF</name>
<feature type="transmembrane region" description="Helical" evidence="6">
    <location>
        <begin position="66"/>
        <end position="85"/>
    </location>
</feature>
<dbReference type="GO" id="GO:0005789">
    <property type="term" value="C:endoplasmic reticulum membrane"/>
    <property type="evidence" value="ECO:0007669"/>
    <property type="project" value="UniProtKB-SubCell"/>
</dbReference>
<evidence type="ECO:0000256" key="2">
    <source>
        <dbReference type="ARBA" id="ARBA00022692"/>
    </source>
</evidence>
<evidence type="ECO:0000313" key="9">
    <source>
        <dbReference type="Proteomes" id="UP000243459"/>
    </source>
</evidence>
<proteinExistence type="predicted"/>
<feature type="domain" description="Reticulon" evidence="7">
    <location>
        <begin position="34"/>
        <end position="221"/>
    </location>
</feature>
<evidence type="ECO:0000256" key="3">
    <source>
        <dbReference type="ARBA" id="ARBA00022824"/>
    </source>
</evidence>
<evidence type="ECO:0000313" key="8">
    <source>
        <dbReference type="EMBL" id="ONK68444.1"/>
    </source>
</evidence>
<gene>
    <name evidence="8" type="ORF">A4U43_C05F11590</name>
</gene>
<dbReference type="AlphaFoldDB" id="A0A5P1ERJ1"/>